<dbReference type="RefSeq" id="XP_022479856.1">
    <property type="nucleotide sequence ID" value="XM_022613765.1"/>
</dbReference>
<dbReference type="EMBL" id="MJBS01000011">
    <property type="protein sequence ID" value="OHF02717.1"/>
    <property type="molecule type" value="Genomic_DNA"/>
</dbReference>
<evidence type="ECO:0000313" key="2">
    <source>
        <dbReference type="Proteomes" id="UP000176998"/>
    </source>
</evidence>
<dbReference type="GeneID" id="34555275"/>
<evidence type="ECO:0000313" key="1">
    <source>
        <dbReference type="EMBL" id="OHF02717.1"/>
    </source>
</evidence>
<dbReference type="AlphaFoldDB" id="A0A1G4BN37"/>
<accession>A0A1G4BN37</accession>
<sequence length="66" mass="7668">MDIGFTSNHCVIRHLFFSMVEHSVQGVFIWRLSCFSVRIFVFTQIAPPEMEEGHSRSCRFPVCMVS</sequence>
<protein>
    <submittedName>
        <fullName evidence="1">Uncharacterized protein</fullName>
    </submittedName>
</protein>
<organism evidence="1 2">
    <name type="scientific">Colletotrichum orchidophilum</name>
    <dbReference type="NCBI Taxonomy" id="1209926"/>
    <lineage>
        <taxon>Eukaryota</taxon>
        <taxon>Fungi</taxon>
        <taxon>Dikarya</taxon>
        <taxon>Ascomycota</taxon>
        <taxon>Pezizomycotina</taxon>
        <taxon>Sordariomycetes</taxon>
        <taxon>Hypocreomycetidae</taxon>
        <taxon>Glomerellales</taxon>
        <taxon>Glomerellaceae</taxon>
        <taxon>Colletotrichum</taxon>
    </lineage>
</organism>
<dbReference type="OrthoDB" id="10506843at2759"/>
<proteinExistence type="predicted"/>
<comment type="caution">
    <text evidence="1">The sequence shown here is derived from an EMBL/GenBank/DDBJ whole genome shotgun (WGS) entry which is preliminary data.</text>
</comment>
<reference evidence="1 2" key="1">
    <citation type="submission" date="2016-09" db="EMBL/GenBank/DDBJ databases">
        <authorList>
            <person name="Capua I."/>
            <person name="De Benedictis P."/>
            <person name="Joannis T."/>
            <person name="Lombin L.H."/>
            <person name="Cattoli G."/>
        </authorList>
    </citation>
    <scope>NUCLEOTIDE SEQUENCE [LARGE SCALE GENOMIC DNA]</scope>
    <source>
        <strain evidence="1 2">IMI 309357</strain>
    </source>
</reference>
<name>A0A1G4BN37_9PEZI</name>
<dbReference type="Proteomes" id="UP000176998">
    <property type="component" value="Unassembled WGS sequence"/>
</dbReference>
<gene>
    <name evidence="1" type="ORF">CORC01_02113</name>
</gene>
<keyword evidence="2" id="KW-1185">Reference proteome</keyword>